<comment type="caution">
    <text evidence="1">The sequence shown here is derived from an EMBL/GenBank/DDBJ whole genome shotgun (WGS) entry which is preliminary data.</text>
</comment>
<organism evidence="1 2">
    <name type="scientific">Metallibacterium scheffleri</name>
    <dbReference type="NCBI Taxonomy" id="993689"/>
    <lineage>
        <taxon>Bacteria</taxon>
        <taxon>Pseudomonadati</taxon>
        <taxon>Pseudomonadota</taxon>
        <taxon>Gammaproteobacteria</taxon>
        <taxon>Lysobacterales</taxon>
        <taxon>Rhodanobacteraceae</taxon>
        <taxon>Metallibacterium</taxon>
    </lineage>
</organism>
<dbReference type="RefSeq" id="WP_081130278.1">
    <property type="nucleotide sequence ID" value="NZ_LDOS01000005.1"/>
</dbReference>
<gene>
    <name evidence="1" type="ORF">B1806_04230</name>
</gene>
<dbReference type="EMBL" id="MWQO01000014">
    <property type="protein sequence ID" value="THD11334.1"/>
    <property type="molecule type" value="Genomic_DNA"/>
</dbReference>
<evidence type="ECO:0000313" key="1">
    <source>
        <dbReference type="EMBL" id="THD11334.1"/>
    </source>
</evidence>
<dbReference type="Proteomes" id="UP000307749">
    <property type="component" value="Unassembled WGS sequence"/>
</dbReference>
<evidence type="ECO:0000313" key="2">
    <source>
        <dbReference type="Proteomes" id="UP000307749"/>
    </source>
</evidence>
<dbReference type="AlphaFoldDB" id="A0A4S3KSY9"/>
<proteinExistence type="predicted"/>
<dbReference type="STRING" id="993689.GCA_002077135_00237"/>
<accession>A0A4S3KSY9</accession>
<sequence length="196" mass="21169">MADIGHAPSTADESLLRSDASAAGQETQLSLHPRTRELVERFARALMEKLAKAEWKYGYSDGWASDGWLDVCRADLILHVAKGDPLDVAAYCAFLWHHGISTQAPGAAPPYELQALRACTEDACRTALGDPRTQGEAIDFGDLHCTSAAHMCSDDGVVNYRVVIEEADPSCVGLRSIISEHLDAAGFSGVEVVIQW</sequence>
<protein>
    <submittedName>
        <fullName evidence="1">Uncharacterized protein</fullName>
    </submittedName>
</protein>
<keyword evidence="2" id="KW-1185">Reference proteome</keyword>
<dbReference type="OrthoDB" id="8456985at2"/>
<reference evidence="1 2" key="1">
    <citation type="submission" date="2017-02" db="EMBL/GenBank/DDBJ databases">
        <title>Whole genome sequencing of Metallibacterium scheffleri DSM 24874 (T).</title>
        <authorList>
            <person name="Kumar S."/>
            <person name="Patil P."/>
            <person name="Patil P.B."/>
        </authorList>
    </citation>
    <scope>NUCLEOTIDE SEQUENCE [LARGE SCALE GENOMIC DNA]</scope>
    <source>
        <strain evidence="1 2">DSM 24874</strain>
    </source>
</reference>
<name>A0A4S3KSY9_9GAMM</name>